<dbReference type="EMBL" id="JH767257">
    <property type="protein sequence ID" value="EQC25731.1"/>
    <property type="molecule type" value="Genomic_DNA"/>
</dbReference>
<dbReference type="PANTHER" id="PTHR22911:SF137">
    <property type="entry name" value="SOLUTE CARRIER FAMILY 35 MEMBER G2-RELATED"/>
    <property type="match status" value="1"/>
</dbReference>
<keyword evidence="4" id="KW-1003">Cell membrane</keyword>
<feature type="domain" description="EamA" evidence="9">
    <location>
        <begin position="3"/>
        <end position="139"/>
    </location>
</feature>
<comment type="similarity">
    <text evidence="2">Belongs to the EamA transporter family.</text>
</comment>
<keyword evidence="11" id="KW-1185">Reference proteome</keyword>
<dbReference type="VEuPathDB" id="FungiDB:SDRG_16393"/>
<evidence type="ECO:0000256" key="8">
    <source>
        <dbReference type="SAM" id="Phobius"/>
    </source>
</evidence>
<evidence type="ECO:0000256" key="7">
    <source>
        <dbReference type="ARBA" id="ARBA00023136"/>
    </source>
</evidence>
<keyword evidence="7 8" id="KW-0472">Membrane</keyword>
<feature type="transmembrane region" description="Helical" evidence="8">
    <location>
        <begin position="232"/>
        <end position="256"/>
    </location>
</feature>
<feature type="transmembrane region" description="Helical" evidence="8">
    <location>
        <begin position="174"/>
        <end position="194"/>
    </location>
</feature>
<comment type="subcellular location">
    <subcellularLocation>
        <location evidence="1">Cell membrane</location>
        <topology evidence="1">Multi-pass membrane protein</topology>
    </subcellularLocation>
</comment>
<dbReference type="GO" id="GO:0005886">
    <property type="term" value="C:plasma membrane"/>
    <property type="evidence" value="ECO:0007669"/>
    <property type="project" value="UniProtKB-SubCell"/>
</dbReference>
<dbReference type="RefSeq" id="XP_008620823.1">
    <property type="nucleotide sequence ID" value="XM_008622601.1"/>
</dbReference>
<dbReference type="GeneID" id="19957120"/>
<keyword evidence="6 8" id="KW-1133">Transmembrane helix</keyword>
<dbReference type="InterPro" id="IPR037185">
    <property type="entry name" value="EmrE-like"/>
</dbReference>
<dbReference type="PANTHER" id="PTHR22911">
    <property type="entry name" value="ACYL-MALONYL CONDENSING ENZYME-RELATED"/>
    <property type="match status" value="1"/>
</dbReference>
<feature type="transmembrane region" description="Helical" evidence="8">
    <location>
        <begin position="206"/>
        <end position="225"/>
    </location>
</feature>
<organism evidence="10 11">
    <name type="scientific">Saprolegnia diclina (strain VS20)</name>
    <dbReference type="NCBI Taxonomy" id="1156394"/>
    <lineage>
        <taxon>Eukaryota</taxon>
        <taxon>Sar</taxon>
        <taxon>Stramenopiles</taxon>
        <taxon>Oomycota</taxon>
        <taxon>Saprolegniomycetes</taxon>
        <taxon>Saprolegniales</taxon>
        <taxon>Saprolegniaceae</taxon>
        <taxon>Saprolegnia</taxon>
    </lineage>
</organism>
<sequence>MRLGIAYALAAFIIWGFFPIYWKQLDDISALQLAMHRIVWSFLALSLVILGTCQWPAFRDAALTKRNLVIYTVSALMIFTNWLLFVWAVNAGHVIETSLGYFINPLINVLLGVAFLKERLRYLQWASLAVATAGVLVVAFAYGKFPWIALCLALSFGLYGLVKKKAPLNSLYGLTLETGILFLPSLAYLIVVQANGTAAFLHVNTVQTVLMLLAGVVTIIPLLFFSSAAQRIPLSLLGVIQYVCPSLQFLVGVLIYHEPFSTYKLVGFILVWLALLLFTAEGIYWHHRSSKAVAIQEPSASYVEMSKEKETV</sequence>
<dbReference type="InterPro" id="IPR000620">
    <property type="entry name" value="EamA_dom"/>
</dbReference>
<gene>
    <name evidence="10" type="ORF">SDRG_16393</name>
</gene>
<evidence type="ECO:0000256" key="5">
    <source>
        <dbReference type="ARBA" id="ARBA00022692"/>
    </source>
</evidence>
<feature type="transmembrane region" description="Helical" evidence="8">
    <location>
        <begin position="34"/>
        <end position="56"/>
    </location>
</feature>
<evidence type="ECO:0000256" key="2">
    <source>
        <dbReference type="ARBA" id="ARBA00007362"/>
    </source>
</evidence>
<evidence type="ECO:0000256" key="6">
    <source>
        <dbReference type="ARBA" id="ARBA00022989"/>
    </source>
</evidence>
<dbReference type="eggNOG" id="ENOG502SNKR">
    <property type="taxonomic scope" value="Eukaryota"/>
</dbReference>
<feature type="transmembrane region" description="Helical" evidence="8">
    <location>
        <begin position="68"/>
        <end position="87"/>
    </location>
</feature>
<dbReference type="SUPFAM" id="SSF103481">
    <property type="entry name" value="Multidrug resistance efflux transporter EmrE"/>
    <property type="match status" value="2"/>
</dbReference>
<protein>
    <submittedName>
        <fullName evidence="10">RarD protein</fullName>
    </submittedName>
</protein>
<evidence type="ECO:0000256" key="1">
    <source>
        <dbReference type="ARBA" id="ARBA00004651"/>
    </source>
</evidence>
<dbReference type="InParanoid" id="T0PU05"/>
<dbReference type="Pfam" id="PF00892">
    <property type="entry name" value="EamA"/>
    <property type="match status" value="1"/>
</dbReference>
<evidence type="ECO:0000256" key="3">
    <source>
        <dbReference type="ARBA" id="ARBA00022448"/>
    </source>
</evidence>
<feature type="transmembrane region" description="Helical" evidence="8">
    <location>
        <begin position="5"/>
        <end position="22"/>
    </location>
</feature>
<evidence type="ECO:0000313" key="11">
    <source>
        <dbReference type="Proteomes" id="UP000030762"/>
    </source>
</evidence>
<evidence type="ECO:0000256" key="4">
    <source>
        <dbReference type="ARBA" id="ARBA00022475"/>
    </source>
</evidence>
<name>T0PU05_SAPDV</name>
<evidence type="ECO:0000313" key="10">
    <source>
        <dbReference type="EMBL" id="EQC25731.1"/>
    </source>
</evidence>
<keyword evidence="3" id="KW-0813">Transport</keyword>
<keyword evidence="5 8" id="KW-0812">Transmembrane</keyword>
<dbReference type="Proteomes" id="UP000030762">
    <property type="component" value="Unassembled WGS sequence"/>
</dbReference>
<dbReference type="OrthoDB" id="64403at2759"/>
<evidence type="ECO:0000259" key="9">
    <source>
        <dbReference type="Pfam" id="PF00892"/>
    </source>
</evidence>
<dbReference type="InterPro" id="IPR004626">
    <property type="entry name" value="RarD"/>
</dbReference>
<dbReference type="AlphaFoldDB" id="T0PU05"/>
<feature type="transmembrane region" description="Helical" evidence="8">
    <location>
        <begin position="99"/>
        <end position="116"/>
    </location>
</feature>
<feature type="transmembrane region" description="Helical" evidence="8">
    <location>
        <begin position="147"/>
        <end position="162"/>
    </location>
</feature>
<reference evidence="10 11" key="1">
    <citation type="submission" date="2012-04" db="EMBL/GenBank/DDBJ databases">
        <title>The Genome Sequence of Saprolegnia declina VS20.</title>
        <authorList>
            <consortium name="The Broad Institute Genome Sequencing Platform"/>
            <person name="Russ C."/>
            <person name="Nusbaum C."/>
            <person name="Tyler B."/>
            <person name="van West P."/>
            <person name="Dieguez-Uribeondo J."/>
            <person name="de Bruijn I."/>
            <person name="Tripathy S."/>
            <person name="Jiang R."/>
            <person name="Young S.K."/>
            <person name="Zeng Q."/>
            <person name="Gargeya S."/>
            <person name="Fitzgerald M."/>
            <person name="Haas B."/>
            <person name="Abouelleil A."/>
            <person name="Alvarado L."/>
            <person name="Arachchi H.M."/>
            <person name="Berlin A."/>
            <person name="Chapman S.B."/>
            <person name="Goldberg J."/>
            <person name="Griggs A."/>
            <person name="Gujja S."/>
            <person name="Hansen M."/>
            <person name="Howarth C."/>
            <person name="Imamovic A."/>
            <person name="Larimer J."/>
            <person name="McCowen C."/>
            <person name="Montmayeur A."/>
            <person name="Murphy C."/>
            <person name="Neiman D."/>
            <person name="Pearson M."/>
            <person name="Priest M."/>
            <person name="Roberts A."/>
            <person name="Saif S."/>
            <person name="Shea T."/>
            <person name="Sisk P."/>
            <person name="Sykes S."/>
            <person name="Wortman J."/>
            <person name="Nusbaum C."/>
            <person name="Birren B."/>
        </authorList>
    </citation>
    <scope>NUCLEOTIDE SEQUENCE [LARGE SCALE GENOMIC DNA]</scope>
    <source>
        <strain evidence="10 11">VS20</strain>
    </source>
</reference>
<dbReference type="NCBIfam" id="TIGR00688">
    <property type="entry name" value="rarD"/>
    <property type="match status" value="1"/>
</dbReference>
<dbReference type="OMA" id="IGLMQYI"/>
<feature type="transmembrane region" description="Helical" evidence="8">
    <location>
        <begin position="262"/>
        <end position="285"/>
    </location>
</feature>
<accession>T0PU05</accession>
<proteinExistence type="inferred from homology"/>
<feature type="transmembrane region" description="Helical" evidence="8">
    <location>
        <begin position="123"/>
        <end position="141"/>
    </location>
</feature>